<dbReference type="Gene3D" id="3.10.129.10">
    <property type="entry name" value="Hotdog Thioesterase"/>
    <property type="match status" value="1"/>
</dbReference>
<dbReference type="InterPro" id="IPR039298">
    <property type="entry name" value="ACOT13"/>
</dbReference>
<sequence length="144" mass="15626">MLKMGEQQVQELLDEQFPQLNIGGRCFFIDWIKKGEAMLRLKADERHLRPGGTVSGPAMMSLSDYAAYVLILAELGPVALAVTTSLNINFLSKPAPGDILAHVKILKSGRRLVVVEVDITSNGNDNLVAHATATYSIPPVKSLV</sequence>
<name>A0A2N5XQC6_9HYPH</name>
<proteinExistence type="inferred from homology"/>
<dbReference type="CDD" id="cd03443">
    <property type="entry name" value="PaaI_thioesterase"/>
    <property type="match status" value="1"/>
</dbReference>
<dbReference type="AlphaFoldDB" id="A0A2N5XQC6"/>
<protein>
    <submittedName>
        <fullName evidence="4">Thioesterase</fullName>
    </submittedName>
</protein>
<keyword evidence="5" id="KW-1185">Reference proteome</keyword>
<dbReference type="Proteomes" id="UP000234881">
    <property type="component" value="Unassembled WGS sequence"/>
</dbReference>
<gene>
    <name evidence="4" type="ORF">C0081_11510</name>
</gene>
<organism evidence="4 5">
    <name type="scientific">Cohaesibacter celericrescens</name>
    <dbReference type="NCBI Taxonomy" id="2067669"/>
    <lineage>
        <taxon>Bacteria</taxon>
        <taxon>Pseudomonadati</taxon>
        <taxon>Pseudomonadota</taxon>
        <taxon>Alphaproteobacteria</taxon>
        <taxon>Hyphomicrobiales</taxon>
        <taxon>Cohaesibacteraceae</taxon>
    </lineage>
</organism>
<evidence type="ECO:0000259" key="3">
    <source>
        <dbReference type="Pfam" id="PF03061"/>
    </source>
</evidence>
<evidence type="ECO:0000256" key="2">
    <source>
        <dbReference type="ARBA" id="ARBA00022801"/>
    </source>
</evidence>
<accession>A0A2N5XQC6</accession>
<comment type="similarity">
    <text evidence="1">Belongs to the thioesterase PaaI family.</text>
</comment>
<dbReference type="SUPFAM" id="SSF54637">
    <property type="entry name" value="Thioesterase/thiol ester dehydrase-isomerase"/>
    <property type="match status" value="1"/>
</dbReference>
<dbReference type="PANTHER" id="PTHR21660:SF1">
    <property type="entry name" value="ACYL-COENZYME A THIOESTERASE 13"/>
    <property type="match status" value="1"/>
</dbReference>
<dbReference type="EMBL" id="PKUQ01000022">
    <property type="protein sequence ID" value="PLW76694.1"/>
    <property type="molecule type" value="Genomic_DNA"/>
</dbReference>
<comment type="caution">
    <text evidence="4">The sequence shown here is derived from an EMBL/GenBank/DDBJ whole genome shotgun (WGS) entry which is preliminary data.</text>
</comment>
<evidence type="ECO:0000313" key="5">
    <source>
        <dbReference type="Proteomes" id="UP000234881"/>
    </source>
</evidence>
<reference evidence="4 5" key="1">
    <citation type="submission" date="2018-01" db="EMBL/GenBank/DDBJ databases">
        <title>The draft genome sequence of Cohaesibacter sp. H1304.</title>
        <authorList>
            <person name="Wang N.-N."/>
            <person name="Du Z.-J."/>
        </authorList>
    </citation>
    <scope>NUCLEOTIDE SEQUENCE [LARGE SCALE GENOMIC DNA]</scope>
    <source>
        <strain evidence="4 5">H1304</strain>
    </source>
</reference>
<keyword evidence="2" id="KW-0378">Hydrolase</keyword>
<dbReference type="PANTHER" id="PTHR21660">
    <property type="entry name" value="THIOESTERASE SUPERFAMILY MEMBER-RELATED"/>
    <property type="match status" value="1"/>
</dbReference>
<dbReference type="NCBIfam" id="TIGR00369">
    <property type="entry name" value="unchar_dom_1"/>
    <property type="match status" value="1"/>
</dbReference>
<evidence type="ECO:0000313" key="4">
    <source>
        <dbReference type="EMBL" id="PLW76694.1"/>
    </source>
</evidence>
<dbReference type="Pfam" id="PF03061">
    <property type="entry name" value="4HBT"/>
    <property type="match status" value="1"/>
</dbReference>
<dbReference type="InterPro" id="IPR029069">
    <property type="entry name" value="HotDog_dom_sf"/>
</dbReference>
<dbReference type="OrthoDB" id="9805304at2"/>
<dbReference type="RefSeq" id="WP_101533983.1">
    <property type="nucleotide sequence ID" value="NZ_PKUQ01000022.1"/>
</dbReference>
<evidence type="ECO:0000256" key="1">
    <source>
        <dbReference type="ARBA" id="ARBA00008324"/>
    </source>
</evidence>
<dbReference type="InterPro" id="IPR006683">
    <property type="entry name" value="Thioestr_dom"/>
</dbReference>
<feature type="domain" description="Thioesterase" evidence="3">
    <location>
        <begin position="51"/>
        <end position="123"/>
    </location>
</feature>
<dbReference type="InterPro" id="IPR003736">
    <property type="entry name" value="PAAI_dom"/>
</dbReference>
<dbReference type="GO" id="GO:0047617">
    <property type="term" value="F:fatty acyl-CoA hydrolase activity"/>
    <property type="evidence" value="ECO:0007669"/>
    <property type="project" value="InterPro"/>
</dbReference>